<organism evidence="14 15">
    <name type="scientific">Algoriella xinjiangensis</name>
    <dbReference type="NCBI Taxonomy" id="684065"/>
    <lineage>
        <taxon>Bacteria</taxon>
        <taxon>Pseudomonadati</taxon>
        <taxon>Bacteroidota</taxon>
        <taxon>Flavobacteriia</taxon>
        <taxon>Flavobacteriales</taxon>
        <taxon>Weeksellaceae</taxon>
        <taxon>Algoriella</taxon>
    </lineage>
</organism>
<dbReference type="PANTHER" id="PTHR31462">
    <property type="entry name" value="ENDOSOMAL/LYSOSOMAL POTASSIUM CHANNEL TMEM175"/>
    <property type="match status" value="1"/>
</dbReference>
<reference evidence="15" key="1">
    <citation type="submission" date="2016-10" db="EMBL/GenBank/DDBJ databases">
        <authorList>
            <person name="Varghese N."/>
            <person name="Submissions S."/>
        </authorList>
    </citation>
    <scope>NUCLEOTIDE SEQUENCE [LARGE SCALE GENOMIC DNA]</scope>
    <source>
        <strain evidence="15">XJ109</strain>
    </source>
</reference>
<comment type="similarity">
    <text evidence="2">Belongs to the TMEM175 family.</text>
</comment>
<dbReference type="STRING" id="684065.SAMN05421738_10627"/>
<gene>
    <name evidence="14" type="ORF">SAMN05421738_10627</name>
</gene>
<feature type="transmembrane region" description="Helical" evidence="13">
    <location>
        <begin position="99"/>
        <end position="119"/>
    </location>
</feature>
<comment type="catalytic activity">
    <reaction evidence="12">
        <text>K(+)(in) = K(+)(out)</text>
        <dbReference type="Rhea" id="RHEA:29463"/>
        <dbReference type="ChEBI" id="CHEBI:29103"/>
    </reaction>
</comment>
<feature type="transmembrane region" description="Helical" evidence="13">
    <location>
        <begin position="163"/>
        <end position="184"/>
    </location>
</feature>
<evidence type="ECO:0000256" key="6">
    <source>
        <dbReference type="ARBA" id="ARBA00022826"/>
    </source>
</evidence>
<dbReference type="RefSeq" id="WP_092907802.1">
    <property type="nucleotide sequence ID" value="NZ_FOUZ01000006.1"/>
</dbReference>
<protein>
    <recommendedName>
        <fullName evidence="16">Integral membrane protein</fullName>
    </recommendedName>
</protein>
<evidence type="ECO:0000256" key="10">
    <source>
        <dbReference type="ARBA" id="ARBA00023136"/>
    </source>
</evidence>
<proteinExistence type="inferred from homology"/>
<evidence type="ECO:0000256" key="1">
    <source>
        <dbReference type="ARBA" id="ARBA00004141"/>
    </source>
</evidence>
<dbReference type="GO" id="GO:0015252">
    <property type="term" value="F:proton channel activity"/>
    <property type="evidence" value="ECO:0007669"/>
    <property type="project" value="InterPro"/>
</dbReference>
<evidence type="ECO:0000313" key="15">
    <source>
        <dbReference type="Proteomes" id="UP000199149"/>
    </source>
</evidence>
<dbReference type="OrthoDB" id="7626281at2"/>
<keyword evidence="11" id="KW-0407">Ion channel</keyword>
<keyword evidence="7" id="KW-0630">Potassium</keyword>
<evidence type="ECO:0000256" key="4">
    <source>
        <dbReference type="ARBA" id="ARBA00022538"/>
    </source>
</evidence>
<accession>A0A1I4VXK5</accession>
<evidence type="ECO:0000256" key="13">
    <source>
        <dbReference type="SAM" id="Phobius"/>
    </source>
</evidence>
<keyword evidence="8 13" id="KW-1133">Transmembrane helix</keyword>
<name>A0A1I4VXK5_9FLAO</name>
<evidence type="ECO:0000256" key="12">
    <source>
        <dbReference type="ARBA" id="ARBA00034430"/>
    </source>
</evidence>
<evidence type="ECO:0000256" key="5">
    <source>
        <dbReference type="ARBA" id="ARBA00022692"/>
    </source>
</evidence>
<keyword evidence="5 13" id="KW-0812">Transmembrane</keyword>
<keyword evidence="3" id="KW-0813">Transport</keyword>
<keyword evidence="4" id="KW-0633">Potassium transport</keyword>
<dbReference type="Pfam" id="PF06736">
    <property type="entry name" value="TMEM175"/>
    <property type="match status" value="1"/>
</dbReference>
<dbReference type="GO" id="GO:0005267">
    <property type="term" value="F:potassium channel activity"/>
    <property type="evidence" value="ECO:0007669"/>
    <property type="project" value="UniProtKB-KW"/>
</dbReference>
<comment type="subcellular location">
    <subcellularLocation>
        <location evidence="1">Membrane</location>
        <topology evidence="1">Multi-pass membrane protein</topology>
    </subcellularLocation>
</comment>
<keyword evidence="15" id="KW-1185">Reference proteome</keyword>
<feature type="transmembrane region" description="Helical" evidence="13">
    <location>
        <begin position="125"/>
        <end position="142"/>
    </location>
</feature>
<dbReference type="Proteomes" id="UP000199149">
    <property type="component" value="Unassembled WGS sequence"/>
</dbReference>
<keyword evidence="10 13" id="KW-0472">Membrane</keyword>
<evidence type="ECO:0000256" key="11">
    <source>
        <dbReference type="ARBA" id="ARBA00023303"/>
    </source>
</evidence>
<dbReference type="EMBL" id="FOUZ01000006">
    <property type="protein sequence ID" value="SFN05747.1"/>
    <property type="molecule type" value="Genomic_DNA"/>
</dbReference>
<dbReference type="GO" id="GO:0016020">
    <property type="term" value="C:membrane"/>
    <property type="evidence" value="ECO:0007669"/>
    <property type="project" value="UniProtKB-SubCell"/>
</dbReference>
<evidence type="ECO:0000256" key="2">
    <source>
        <dbReference type="ARBA" id="ARBA00006920"/>
    </source>
</evidence>
<dbReference type="PANTHER" id="PTHR31462:SF5">
    <property type="entry name" value="ENDOSOMAL_LYSOSOMAL PROTON CHANNEL TMEM175"/>
    <property type="match status" value="1"/>
</dbReference>
<evidence type="ECO:0008006" key="16">
    <source>
        <dbReference type="Google" id="ProtNLM"/>
    </source>
</evidence>
<evidence type="ECO:0000256" key="3">
    <source>
        <dbReference type="ARBA" id="ARBA00022448"/>
    </source>
</evidence>
<evidence type="ECO:0000313" key="14">
    <source>
        <dbReference type="EMBL" id="SFN05747.1"/>
    </source>
</evidence>
<feature type="transmembrane region" description="Helical" evidence="13">
    <location>
        <begin position="59"/>
        <end position="78"/>
    </location>
</feature>
<dbReference type="InterPro" id="IPR010617">
    <property type="entry name" value="TMEM175-like"/>
</dbReference>
<feature type="transmembrane region" description="Helical" evidence="13">
    <location>
        <begin position="20"/>
        <end position="39"/>
    </location>
</feature>
<dbReference type="AlphaFoldDB" id="A0A1I4VXK5"/>
<keyword evidence="6" id="KW-0631">Potassium channel</keyword>
<sequence>MKKDLNEEHKEEFQLERVAFFSDAVFAIAITLLNIEIRVPEIHAHKITDKEILNEFVKLIPKFIGFIVSFMVIALYWLSHHRIFRYVTSVNQKLIWSNLLFLLPIIVMPFSTAFLSEYYSSSVKFPLIIYTLTICLSGFFNFRIWKIIGNKKNNLSSNLDKVIVNYNCTRALTVPILFIMTLLLSFLTNWAFILPILILFVPKIITRYYTKKYPEIMEKYNK</sequence>
<evidence type="ECO:0000256" key="7">
    <source>
        <dbReference type="ARBA" id="ARBA00022958"/>
    </source>
</evidence>
<evidence type="ECO:0000256" key="8">
    <source>
        <dbReference type="ARBA" id="ARBA00022989"/>
    </source>
</evidence>
<keyword evidence="9" id="KW-0406">Ion transport</keyword>
<evidence type="ECO:0000256" key="9">
    <source>
        <dbReference type="ARBA" id="ARBA00023065"/>
    </source>
</evidence>